<proteinExistence type="predicted"/>
<evidence type="ECO:0000313" key="5">
    <source>
        <dbReference type="EMBL" id="PRX23007.1"/>
    </source>
</evidence>
<dbReference type="Pfam" id="PF00550">
    <property type="entry name" value="PP-binding"/>
    <property type="match status" value="1"/>
</dbReference>
<dbReference type="OrthoDB" id="4477213at2"/>
<gene>
    <name evidence="5" type="ORF">CLV67_104535</name>
</gene>
<dbReference type="NCBIfam" id="TIGR01733">
    <property type="entry name" value="AA-adenyl-dom"/>
    <property type="match status" value="1"/>
</dbReference>
<evidence type="ECO:0000313" key="6">
    <source>
        <dbReference type="Proteomes" id="UP000239415"/>
    </source>
</evidence>
<dbReference type="SUPFAM" id="SSF56801">
    <property type="entry name" value="Acetyl-CoA synthetase-like"/>
    <property type="match status" value="1"/>
</dbReference>
<dbReference type="InterPro" id="IPR045851">
    <property type="entry name" value="AMP-bd_C_sf"/>
</dbReference>
<dbReference type="Gene3D" id="3.30.300.30">
    <property type="match status" value="1"/>
</dbReference>
<dbReference type="RefSeq" id="WP_106318085.1">
    <property type="nucleotide sequence ID" value="NZ_BOMO01000022.1"/>
</dbReference>
<accession>A0A2T0KID3</accession>
<evidence type="ECO:0000256" key="1">
    <source>
        <dbReference type="ARBA" id="ARBA00022450"/>
    </source>
</evidence>
<dbReference type="AlphaFoldDB" id="A0A2T0KID3"/>
<dbReference type="InterPro" id="IPR036736">
    <property type="entry name" value="ACP-like_sf"/>
</dbReference>
<evidence type="ECO:0000256" key="2">
    <source>
        <dbReference type="ARBA" id="ARBA00022553"/>
    </source>
</evidence>
<dbReference type="Pfam" id="PF07993">
    <property type="entry name" value="NAD_binding_4"/>
    <property type="match status" value="1"/>
</dbReference>
<dbReference type="Proteomes" id="UP000239415">
    <property type="component" value="Unassembled WGS sequence"/>
</dbReference>
<keyword evidence="6" id="KW-1185">Reference proteome</keyword>
<dbReference type="InterPro" id="IPR009081">
    <property type="entry name" value="PP-bd_ACP"/>
</dbReference>
<sequence length="1027" mass="110002">MVDDGSGAVLPPEEWSGRVTGYPGDSSIVDLFAGQAAGRSDETAVVEGGRWITYGELDRWSDATAARLSEAGVRAGDMVGLLGERCLEAPVGMLAILKAGGVYVPLDPADPAGRLRTLVDQIGVRQVLRLPGTEGVLADVPSIAVADHREGPPPPGTTAGGGDPAYVMFTSGSTGVPKAVAVPHRAVARLVLGDDDLRITAADRVSHTGHPAFDASVFEIWGALLNGARLVIVDNATLLDPALLAEFFTREEITVAWLTAGVFHQCVRERPEMFGGLRCLIAGGDVLDPGLVGAVLASGQPPRRMLNGYGPTENTTFSAVHHITGVPRGTARIPIGRPIANSTCHIVDDDGNPVPVGVEGELWVGGDGVALGYLNDPALTAARFVPDRFSDRPGARLFRTGDQVRWLPDGTIDFLGRRDRMLKIRGFRVELDEIEAVLAAADDVAAATVVVAGDDPDRRTVVAYYQPVGQADQSAIRAYLAERLPRFMLPGRLVPVDRLPLAGTGKVDRSALGRRPRTPTEVGVARLWAEVLDVDPDEVGLEDGFFDLGGNSVLAARLFVRLQSMFGVDRSQSRFLTSRLLADPRLVACAAAVQEARTGLIDRDGAALNADFQRESVAAVVARPRTPADDDEPTEPLRLAGGSVLLTGGTGFLGGYLLRRLLTETEAEIHCLVRAADEDAGRRRLAEGQNRFQLGDLPAGRVRPVPGDLGRPGLGLSAADFDALAQRVDLVVHAGAYVNFTYPYSQLAPVTVGGTREIVRLATPRRVPVHFVSTLAVLAGFGAAGVREVTEDTPLAHPEHLFMGYTESKWVAEAVLAHAVRDGLPVGIHRPYEVSGDLASGAWNLENATCAMLRLMVDTGLAPDIDLSMDLVPVDVLAAQIVHLALTRTRQSRTYHLTNPRPATLGDMTEVLRSHGYRMRTLPFDEWVSRAVEFVAENPRHPFTPFVPLWVDRCPRSGLVVKQMYFTSVFPRFGRGNAERALAGSGLSMPPVDAALLDHYVRFFRRSGYLPAPDAGSEVTDSRSATA</sequence>
<dbReference type="Pfam" id="PF00501">
    <property type="entry name" value="AMP-binding"/>
    <property type="match status" value="1"/>
</dbReference>
<dbReference type="SUPFAM" id="SSF51735">
    <property type="entry name" value="NAD(P)-binding Rossmann-fold domains"/>
    <property type="match status" value="1"/>
</dbReference>
<dbReference type="NCBIfam" id="TIGR01746">
    <property type="entry name" value="Thioester-redct"/>
    <property type="match status" value="1"/>
</dbReference>
<reference evidence="5 6" key="1">
    <citation type="submission" date="2018-03" db="EMBL/GenBank/DDBJ databases">
        <title>Genomic Encyclopedia of Archaeal and Bacterial Type Strains, Phase II (KMG-II): from individual species to whole genera.</title>
        <authorList>
            <person name="Goeker M."/>
        </authorList>
    </citation>
    <scope>NUCLEOTIDE SEQUENCE [LARGE SCALE GENOMIC DNA]</scope>
    <source>
        <strain evidence="5 6">DSM 43146</strain>
    </source>
</reference>
<dbReference type="EMBL" id="PVMZ01000004">
    <property type="protein sequence ID" value="PRX23007.1"/>
    <property type="molecule type" value="Genomic_DNA"/>
</dbReference>
<dbReference type="SUPFAM" id="SSF47336">
    <property type="entry name" value="ACP-like"/>
    <property type="match status" value="1"/>
</dbReference>
<dbReference type="PROSITE" id="PS50075">
    <property type="entry name" value="CARRIER"/>
    <property type="match status" value="1"/>
</dbReference>
<evidence type="ECO:0000256" key="3">
    <source>
        <dbReference type="SAM" id="MobiDB-lite"/>
    </source>
</evidence>
<dbReference type="InterPro" id="IPR010080">
    <property type="entry name" value="Thioester_reductase-like_dom"/>
</dbReference>
<keyword evidence="1" id="KW-0596">Phosphopantetheine</keyword>
<feature type="domain" description="Carrier" evidence="4">
    <location>
        <begin position="518"/>
        <end position="597"/>
    </location>
</feature>
<dbReference type="GO" id="GO:0031177">
    <property type="term" value="F:phosphopantetheine binding"/>
    <property type="evidence" value="ECO:0007669"/>
    <property type="project" value="InterPro"/>
</dbReference>
<dbReference type="Gene3D" id="3.40.50.720">
    <property type="entry name" value="NAD(P)-binding Rossmann-like Domain"/>
    <property type="match status" value="1"/>
</dbReference>
<dbReference type="InterPro" id="IPR020806">
    <property type="entry name" value="PKS_PP-bd"/>
</dbReference>
<dbReference type="InterPro" id="IPR020845">
    <property type="entry name" value="AMP-binding_CS"/>
</dbReference>
<evidence type="ECO:0000259" key="4">
    <source>
        <dbReference type="PROSITE" id="PS50075"/>
    </source>
</evidence>
<comment type="caution">
    <text evidence="5">The sequence shown here is derived from an EMBL/GenBank/DDBJ whole genome shotgun (WGS) entry which is preliminary data.</text>
</comment>
<dbReference type="Gene3D" id="2.30.38.10">
    <property type="entry name" value="Luciferase, Domain 3"/>
    <property type="match status" value="1"/>
</dbReference>
<dbReference type="InterPro" id="IPR000873">
    <property type="entry name" value="AMP-dep_synth/lig_dom"/>
</dbReference>
<keyword evidence="2" id="KW-0597">Phosphoprotein</keyword>
<organism evidence="5 6">
    <name type="scientific">Actinoplanes italicus</name>
    <dbReference type="NCBI Taxonomy" id="113567"/>
    <lineage>
        <taxon>Bacteria</taxon>
        <taxon>Bacillati</taxon>
        <taxon>Actinomycetota</taxon>
        <taxon>Actinomycetes</taxon>
        <taxon>Micromonosporales</taxon>
        <taxon>Micromonosporaceae</taxon>
        <taxon>Actinoplanes</taxon>
    </lineage>
</organism>
<dbReference type="Gene3D" id="3.40.50.980">
    <property type="match status" value="2"/>
</dbReference>
<dbReference type="Pfam" id="PF13193">
    <property type="entry name" value="AMP-binding_C"/>
    <property type="match status" value="1"/>
</dbReference>
<name>A0A2T0KID3_9ACTN</name>
<dbReference type="InterPro" id="IPR025110">
    <property type="entry name" value="AMP-bd_C"/>
</dbReference>
<dbReference type="InterPro" id="IPR010071">
    <property type="entry name" value="AA_adenyl_dom"/>
</dbReference>
<dbReference type="InterPro" id="IPR013120">
    <property type="entry name" value="FAR_NAD-bd"/>
</dbReference>
<protein>
    <submittedName>
        <fullName evidence="5">Amino acid adenylation domain-containing protein/thioester reductase-like protein</fullName>
    </submittedName>
</protein>
<dbReference type="CDD" id="cd12117">
    <property type="entry name" value="A_NRPS_Srf_like"/>
    <property type="match status" value="1"/>
</dbReference>
<dbReference type="SMART" id="SM00823">
    <property type="entry name" value="PKS_PP"/>
    <property type="match status" value="1"/>
</dbReference>
<dbReference type="PANTHER" id="PTHR44845">
    <property type="entry name" value="CARRIER DOMAIN-CONTAINING PROTEIN"/>
    <property type="match status" value="1"/>
</dbReference>
<dbReference type="PROSITE" id="PS00455">
    <property type="entry name" value="AMP_BINDING"/>
    <property type="match status" value="1"/>
</dbReference>
<dbReference type="InterPro" id="IPR036291">
    <property type="entry name" value="NAD(P)-bd_dom_sf"/>
</dbReference>
<feature type="region of interest" description="Disordered" evidence="3">
    <location>
        <begin position="1"/>
        <end position="21"/>
    </location>
</feature>
<dbReference type="Gene3D" id="1.10.1200.10">
    <property type="entry name" value="ACP-like"/>
    <property type="match status" value="1"/>
</dbReference>
<dbReference type="PANTHER" id="PTHR44845:SF6">
    <property type="entry name" value="BETA-ALANINE-ACTIVATING ENZYME"/>
    <property type="match status" value="1"/>
</dbReference>
<dbReference type="CDD" id="cd05235">
    <property type="entry name" value="SDR_e1"/>
    <property type="match status" value="1"/>
</dbReference>